<organism evidence="3 4">
    <name type="scientific">Vitis vinifera</name>
    <name type="common">Grape</name>
    <dbReference type="NCBI Taxonomy" id="29760"/>
    <lineage>
        <taxon>Eukaryota</taxon>
        <taxon>Viridiplantae</taxon>
        <taxon>Streptophyta</taxon>
        <taxon>Embryophyta</taxon>
        <taxon>Tracheophyta</taxon>
        <taxon>Spermatophyta</taxon>
        <taxon>Magnoliopsida</taxon>
        <taxon>eudicotyledons</taxon>
        <taxon>Gunneridae</taxon>
        <taxon>Pentapetalae</taxon>
        <taxon>rosids</taxon>
        <taxon>Vitales</taxon>
        <taxon>Vitaceae</taxon>
        <taxon>Viteae</taxon>
        <taxon>Vitis</taxon>
    </lineage>
</organism>
<dbReference type="Proteomes" id="UP000288805">
    <property type="component" value="Unassembled WGS sequence"/>
</dbReference>
<evidence type="ECO:0000256" key="1">
    <source>
        <dbReference type="SAM" id="Phobius"/>
    </source>
</evidence>
<dbReference type="PANTHER" id="PTHR33512:SF1">
    <property type="entry name" value="PROTEIN, PUTATIVE (DUF1191)-RELATED"/>
    <property type="match status" value="1"/>
</dbReference>
<evidence type="ECO:0000313" key="4">
    <source>
        <dbReference type="Proteomes" id="UP000288805"/>
    </source>
</evidence>
<dbReference type="PANTHER" id="PTHR33512">
    <property type="entry name" value="PROTEIN, PUTATIVE (DUF1191)-RELATED"/>
    <property type="match status" value="1"/>
</dbReference>
<dbReference type="EMBL" id="QGNW01000039">
    <property type="protein sequence ID" value="RVX08981.1"/>
    <property type="molecule type" value="Genomic_DNA"/>
</dbReference>
<keyword evidence="1" id="KW-0472">Membrane</keyword>
<evidence type="ECO:0000313" key="3">
    <source>
        <dbReference type="EMBL" id="RVX08981.1"/>
    </source>
</evidence>
<evidence type="ECO:0000256" key="2">
    <source>
        <dbReference type="SAM" id="SignalP"/>
    </source>
</evidence>
<gene>
    <name evidence="3" type="ORF">CK203_013978</name>
</gene>
<proteinExistence type="predicted"/>
<keyword evidence="2" id="KW-0732">Signal</keyword>
<name>A0A438JJ49_VITVI</name>
<keyword evidence="1" id="KW-0812">Transmembrane</keyword>
<accession>A0A438JJ49</accession>
<protein>
    <recommendedName>
        <fullName evidence="5">Transmembrane protein</fullName>
    </recommendedName>
</protein>
<keyword evidence="1" id="KW-1133">Transmembrane helix</keyword>
<comment type="caution">
    <text evidence="3">The sequence shown here is derived from an EMBL/GenBank/DDBJ whole genome shotgun (WGS) entry which is preliminary data.</text>
</comment>
<dbReference type="InterPro" id="IPR010605">
    <property type="entry name" value="DUF1191"/>
</dbReference>
<reference evidence="3 4" key="1">
    <citation type="journal article" date="2018" name="PLoS Genet.">
        <title>Population sequencing reveals clonal diversity and ancestral inbreeding in the grapevine cultivar Chardonnay.</title>
        <authorList>
            <person name="Roach M.J."/>
            <person name="Johnson D.L."/>
            <person name="Bohlmann J."/>
            <person name="van Vuuren H.J."/>
            <person name="Jones S.J."/>
            <person name="Pretorius I.S."/>
            <person name="Schmidt S.A."/>
            <person name="Borneman A.R."/>
        </authorList>
    </citation>
    <scope>NUCLEOTIDE SEQUENCE [LARGE SCALE GENOMIC DNA]</scope>
    <source>
        <strain evidence="4">cv. Chardonnay</strain>
        <tissue evidence="3">Leaf</tissue>
    </source>
</reference>
<evidence type="ECO:0008006" key="5">
    <source>
        <dbReference type="Google" id="ProtNLM"/>
    </source>
</evidence>
<feature type="signal peptide" evidence="2">
    <location>
        <begin position="1"/>
        <end position="24"/>
    </location>
</feature>
<dbReference type="AlphaFoldDB" id="A0A438JJ49"/>
<feature type="transmembrane region" description="Helical" evidence="1">
    <location>
        <begin position="226"/>
        <end position="253"/>
    </location>
</feature>
<dbReference type="Pfam" id="PF06697">
    <property type="entry name" value="DUF1191"/>
    <property type="match status" value="1"/>
</dbReference>
<feature type="chain" id="PRO_5019148786" description="Transmembrane protein" evidence="2">
    <location>
        <begin position="25"/>
        <end position="305"/>
    </location>
</feature>
<sequence length="305" mass="33549">MGSLFPLILIVLSLGSSAFMKTEAQGIKSARLLDLVLRDYTIRSYNTRSRTGMLHTVDLPANFSGIRVDTVRFRCGSLRRYGAQVKEFQLGIGVKVSPCVERVIVIRQNLGNNLSSIYSDSYNLSGYQLVSPVLGLLAYNAGDNRNYTNPFELGILAGKTPIKVDFSNTTLVQTPGTVPLCATFERDGKVTLTPQTSPYVCVTSKHGHFGLVMESPELQEGKRMSWWKVAVGASIGATLGAFLLGLLLVAMFVKVKKRSRMEELERRAYEEEALQVSMVGHVRAPIAAVTRTMPSIQDEYTPPPP</sequence>